<evidence type="ECO:0000313" key="3">
    <source>
        <dbReference type="Proteomes" id="UP000284375"/>
    </source>
</evidence>
<keyword evidence="3" id="KW-1185">Reference proteome</keyword>
<feature type="region of interest" description="Disordered" evidence="1">
    <location>
        <begin position="128"/>
        <end position="166"/>
    </location>
</feature>
<protein>
    <submittedName>
        <fullName evidence="2">Uncharacterized protein</fullName>
    </submittedName>
</protein>
<evidence type="ECO:0000256" key="1">
    <source>
        <dbReference type="SAM" id="MobiDB-lite"/>
    </source>
</evidence>
<feature type="compositionally biased region" description="Acidic residues" evidence="1">
    <location>
        <begin position="137"/>
        <end position="166"/>
    </location>
</feature>
<dbReference type="OrthoDB" id="5376498at2759"/>
<evidence type="ECO:0000313" key="2">
    <source>
        <dbReference type="EMBL" id="ROV99781.1"/>
    </source>
</evidence>
<dbReference type="EMBL" id="LJZO01000010">
    <property type="protein sequence ID" value="ROV99781.1"/>
    <property type="molecule type" value="Genomic_DNA"/>
</dbReference>
<organism evidence="2 3">
    <name type="scientific">Cytospora chrysosperma</name>
    <name type="common">Cytospora canker fungus</name>
    <name type="synonym">Sphaeria chrysosperma</name>
    <dbReference type="NCBI Taxonomy" id="252740"/>
    <lineage>
        <taxon>Eukaryota</taxon>
        <taxon>Fungi</taxon>
        <taxon>Dikarya</taxon>
        <taxon>Ascomycota</taxon>
        <taxon>Pezizomycotina</taxon>
        <taxon>Sordariomycetes</taxon>
        <taxon>Sordariomycetidae</taxon>
        <taxon>Diaporthales</taxon>
        <taxon>Cytosporaceae</taxon>
        <taxon>Cytospora</taxon>
    </lineage>
</organism>
<name>A0A423W8U4_CYTCH</name>
<dbReference type="AlphaFoldDB" id="A0A423W8U4"/>
<sequence length="166" mass="18576">MPPKRTVPDDPPDMPISLRLKYGVHTIFLLADPLAPFSELTAELFSVLRDRHAAGLRATHDDPPEPLPQEDADAHVSYGVLKDPHDESKGWKDLKIEGSETPVSKGLKNNMMVAFVIRNADEADEAPQFVVQWPKLEEEEEEGQGEGEEEMDEAGMDEDEDEDDEL</sequence>
<proteinExistence type="predicted"/>
<dbReference type="STRING" id="252740.A0A423W8U4"/>
<comment type="caution">
    <text evidence="2">The sequence shown here is derived from an EMBL/GenBank/DDBJ whole genome shotgun (WGS) entry which is preliminary data.</text>
</comment>
<dbReference type="Proteomes" id="UP000284375">
    <property type="component" value="Unassembled WGS sequence"/>
</dbReference>
<reference evidence="2 3" key="1">
    <citation type="submission" date="2015-09" db="EMBL/GenBank/DDBJ databases">
        <title>Host preference determinants of Valsa canker pathogens revealed by comparative genomics.</title>
        <authorList>
            <person name="Yin Z."/>
            <person name="Huang L."/>
        </authorList>
    </citation>
    <scope>NUCLEOTIDE SEQUENCE [LARGE SCALE GENOMIC DNA]</scope>
    <source>
        <strain evidence="2 3">YSFL</strain>
    </source>
</reference>
<accession>A0A423W8U4</accession>
<gene>
    <name evidence="2" type="ORF">VSDG_03004</name>
</gene>